<dbReference type="AlphaFoldDB" id="A0A3R9EA42"/>
<name>A0A3R9EA42_9VIBR</name>
<dbReference type="InterPro" id="IPR001568">
    <property type="entry name" value="RNase_T2-like"/>
</dbReference>
<dbReference type="InterPro" id="IPR036430">
    <property type="entry name" value="RNase_T2-like_sf"/>
</dbReference>
<dbReference type="PROSITE" id="PS00531">
    <property type="entry name" value="RNASE_T2_2"/>
    <property type="match status" value="1"/>
</dbReference>
<evidence type="ECO:0000256" key="1">
    <source>
        <dbReference type="ARBA" id="ARBA00007469"/>
    </source>
</evidence>
<proteinExistence type="inferred from homology"/>
<dbReference type="GO" id="GO:0033897">
    <property type="term" value="F:ribonuclease T2 activity"/>
    <property type="evidence" value="ECO:0007669"/>
    <property type="project" value="InterPro"/>
</dbReference>
<evidence type="ECO:0000256" key="3">
    <source>
        <dbReference type="SAM" id="SignalP"/>
    </source>
</evidence>
<keyword evidence="3" id="KW-0732">Signal</keyword>
<dbReference type="OrthoDB" id="4720638at2"/>
<comment type="similarity">
    <text evidence="1 2">Belongs to the RNase T2 family.</text>
</comment>
<dbReference type="InterPro" id="IPR033130">
    <property type="entry name" value="RNase_T2_His_AS_2"/>
</dbReference>
<dbReference type="PANTHER" id="PTHR11240:SF22">
    <property type="entry name" value="RIBONUCLEASE T2"/>
    <property type="match status" value="1"/>
</dbReference>
<dbReference type="Proteomes" id="UP000269041">
    <property type="component" value="Unassembled WGS sequence"/>
</dbReference>
<reference evidence="4 5" key="1">
    <citation type="submission" date="2018-12" db="EMBL/GenBank/DDBJ databases">
        <title>Genomic taxonomy of the Vibrionaceae family.</title>
        <authorList>
            <person name="Gomez-Gil B."/>
            <person name="Enciso-Ibarra K."/>
        </authorList>
    </citation>
    <scope>NUCLEOTIDE SEQUENCE [LARGE SCALE GENOMIC DNA]</scope>
    <source>
        <strain evidence="4 5">CAIM 594</strain>
    </source>
</reference>
<keyword evidence="5" id="KW-1185">Reference proteome</keyword>
<dbReference type="SUPFAM" id="SSF55895">
    <property type="entry name" value="Ribonuclease Rh-like"/>
    <property type="match status" value="1"/>
</dbReference>
<dbReference type="Pfam" id="PF00445">
    <property type="entry name" value="Ribonuclease_T2"/>
    <property type="match status" value="1"/>
</dbReference>
<evidence type="ECO:0000313" key="4">
    <source>
        <dbReference type="EMBL" id="RSD27276.1"/>
    </source>
</evidence>
<evidence type="ECO:0000313" key="5">
    <source>
        <dbReference type="Proteomes" id="UP000269041"/>
    </source>
</evidence>
<organism evidence="4 5">
    <name type="scientific">Vibrio pectenicida</name>
    <dbReference type="NCBI Taxonomy" id="62763"/>
    <lineage>
        <taxon>Bacteria</taxon>
        <taxon>Pseudomonadati</taxon>
        <taxon>Pseudomonadota</taxon>
        <taxon>Gammaproteobacteria</taxon>
        <taxon>Vibrionales</taxon>
        <taxon>Vibrionaceae</taxon>
        <taxon>Vibrio</taxon>
    </lineage>
</organism>
<feature type="chain" id="PRO_5018705810" evidence="3">
    <location>
        <begin position="27"/>
        <end position="244"/>
    </location>
</feature>
<sequence>MYFEVFNVKKLILFSLLFSFATFSYAIDEFEVSVENAPSGVYDISVISMTWMPTFCEFISKDKNICNNEFKLHGIWPYYTSVEDKDNIINYHPSNCFKSKGCSSTKDCEITADTISFLSKDKDMQKIYHKNLNLWSHEWRKHGTCSGLNQKEYFEQANIYIPKVLESYKNIEKLIMENKNSLVDVEEIYNVSPRNVSLRCLHVDGRNYLFEVNFFFDKSGKALNKVSSQIGDKCSGSIDLRWLN</sequence>
<gene>
    <name evidence="4" type="ORF">EJA03_19950</name>
</gene>
<evidence type="ECO:0000256" key="2">
    <source>
        <dbReference type="RuleBase" id="RU004328"/>
    </source>
</evidence>
<dbReference type="PANTHER" id="PTHR11240">
    <property type="entry name" value="RIBONUCLEASE T2"/>
    <property type="match status" value="1"/>
</dbReference>
<dbReference type="Gene3D" id="3.90.730.10">
    <property type="entry name" value="Ribonuclease T2-like"/>
    <property type="match status" value="1"/>
</dbReference>
<protein>
    <submittedName>
        <fullName evidence="4">Ribonuclease T</fullName>
    </submittedName>
</protein>
<accession>A0A3R9EA42</accession>
<dbReference type="EMBL" id="RSFA01000209">
    <property type="protein sequence ID" value="RSD27276.1"/>
    <property type="molecule type" value="Genomic_DNA"/>
</dbReference>
<feature type="signal peptide" evidence="3">
    <location>
        <begin position="1"/>
        <end position="26"/>
    </location>
</feature>
<dbReference type="GO" id="GO:0003723">
    <property type="term" value="F:RNA binding"/>
    <property type="evidence" value="ECO:0007669"/>
    <property type="project" value="InterPro"/>
</dbReference>
<comment type="caution">
    <text evidence="4">The sequence shown here is derived from an EMBL/GenBank/DDBJ whole genome shotgun (WGS) entry which is preliminary data.</text>
</comment>